<gene>
    <name evidence="1" type="ORF">ALQ36_00745</name>
</gene>
<dbReference type="EMBL" id="RBPY01000204">
    <property type="protein sequence ID" value="RMO67377.1"/>
    <property type="molecule type" value="Genomic_DNA"/>
</dbReference>
<name>A0A3M3XB80_9PSED</name>
<feature type="non-terminal residue" evidence="1">
    <location>
        <position position="1"/>
    </location>
</feature>
<sequence length="158" mass="17851">PVHSIYPDSTYQGEGGILLITSFAREFFPSVRFVTNDLIEGFAQREYHGETIFTYKRCLGRFADEFKHGEKINLSDISDAIANNLPYHKFDLDDKNGGLVIRIVADLIESKIVDAIKNELLARNPDVAQMIRSGLVKDIAIQCVDESQINGNVSKRRY</sequence>
<reference evidence="1 2" key="1">
    <citation type="submission" date="2018-08" db="EMBL/GenBank/DDBJ databases">
        <title>Recombination of ecologically and evolutionarily significant loci maintains genetic cohesion in the Pseudomonas syringae species complex.</title>
        <authorList>
            <person name="Dillon M."/>
            <person name="Thakur S."/>
            <person name="Almeida R.N.D."/>
            <person name="Weir B.S."/>
            <person name="Guttman D.S."/>
        </authorList>
    </citation>
    <scope>NUCLEOTIDE SEQUENCE [LARGE SCALE GENOMIC DNA]</scope>
    <source>
        <strain evidence="1 2">ICMP 2732</strain>
    </source>
</reference>
<dbReference type="AlphaFoldDB" id="A0A3M3XB80"/>
<dbReference type="Proteomes" id="UP000281350">
    <property type="component" value="Unassembled WGS sequence"/>
</dbReference>
<protein>
    <submittedName>
        <fullName evidence="1">Coenzyme synthetase-like protein</fullName>
    </submittedName>
</protein>
<comment type="caution">
    <text evidence="1">The sequence shown here is derived from an EMBL/GenBank/DDBJ whole genome shotgun (WGS) entry which is preliminary data.</text>
</comment>
<dbReference type="RefSeq" id="WP_259640321.1">
    <property type="nucleotide sequence ID" value="NZ_RBPY01000204.1"/>
</dbReference>
<proteinExistence type="predicted"/>
<accession>A0A3M3XB80</accession>
<evidence type="ECO:0000313" key="1">
    <source>
        <dbReference type="EMBL" id="RMO67377.1"/>
    </source>
</evidence>
<organism evidence="1 2">
    <name type="scientific">Pseudomonas syringae pv. primulae</name>
    <dbReference type="NCBI Taxonomy" id="251707"/>
    <lineage>
        <taxon>Bacteria</taxon>
        <taxon>Pseudomonadati</taxon>
        <taxon>Pseudomonadota</taxon>
        <taxon>Gammaproteobacteria</taxon>
        <taxon>Pseudomonadales</taxon>
        <taxon>Pseudomonadaceae</taxon>
        <taxon>Pseudomonas</taxon>
    </lineage>
</organism>
<evidence type="ECO:0000313" key="2">
    <source>
        <dbReference type="Proteomes" id="UP000281350"/>
    </source>
</evidence>